<protein>
    <submittedName>
        <fullName evidence="1">Uncharacterized protein</fullName>
    </submittedName>
</protein>
<dbReference type="AlphaFoldDB" id="A0A2P5Y8T2"/>
<name>A0A2P5Y8T2_GOSBA</name>
<dbReference type="Proteomes" id="UP000239757">
    <property type="component" value="Unassembled WGS sequence"/>
</dbReference>
<organism evidence="1 2">
    <name type="scientific">Gossypium barbadense</name>
    <name type="common">Sea Island cotton</name>
    <name type="synonym">Hibiscus barbadensis</name>
    <dbReference type="NCBI Taxonomy" id="3634"/>
    <lineage>
        <taxon>Eukaryota</taxon>
        <taxon>Viridiplantae</taxon>
        <taxon>Streptophyta</taxon>
        <taxon>Embryophyta</taxon>
        <taxon>Tracheophyta</taxon>
        <taxon>Spermatophyta</taxon>
        <taxon>Magnoliopsida</taxon>
        <taxon>eudicotyledons</taxon>
        <taxon>Gunneridae</taxon>
        <taxon>Pentapetalae</taxon>
        <taxon>rosids</taxon>
        <taxon>malvids</taxon>
        <taxon>Malvales</taxon>
        <taxon>Malvaceae</taxon>
        <taxon>Malvoideae</taxon>
        <taxon>Gossypium</taxon>
    </lineage>
</organism>
<evidence type="ECO:0000313" key="1">
    <source>
        <dbReference type="EMBL" id="PPS11997.1"/>
    </source>
</evidence>
<evidence type="ECO:0000313" key="2">
    <source>
        <dbReference type="Proteomes" id="UP000239757"/>
    </source>
</evidence>
<reference evidence="1 2" key="1">
    <citation type="submission" date="2015-01" db="EMBL/GenBank/DDBJ databases">
        <title>Genome of allotetraploid Gossypium barbadense reveals genomic plasticity and fiber elongation in cotton evolution.</title>
        <authorList>
            <person name="Chen X."/>
            <person name="Liu X."/>
            <person name="Zhao B."/>
            <person name="Zheng H."/>
            <person name="Hu Y."/>
            <person name="Lu G."/>
            <person name="Yang C."/>
            <person name="Chen J."/>
            <person name="Shan C."/>
            <person name="Zhang L."/>
            <person name="Zhou Y."/>
            <person name="Wang L."/>
            <person name="Guo W."/>
            <person name="Bai Y."/>
            <person name="Ruan J."/>
            <person name="Shangguan X."/>
            <person name="Mao Y."/>
            <person name="Jiang J."/>
            <person name="Zhu Y."/>
            <person name="Lei J."/>
            <person name="Kang H."/>
            <person name="Chen S."/>
            <person name="He X."/>
            <person name="Wang R."/>
            <person name="Wang Y."/>
            <person name="Chen J."/>
            <person name="Wang L."/>
            <person name="Yu S."/>
            <person name="Wang B."/>
            <person name="Wei J."/>
            <person name="Song S."/>
            <person name="Lu X."/>
            <person name="Gao Z."/>
            <person name="Gu W."/>
            <person name="Deng X."/>
            <person name="Ma D."/>
            <person name="Wang S."/>
            <person name="Liang W."/>
            <person name="Fang L."/>
            <person name="Cai C."/>
            <person name="Zhu X."/>
            <person name="Zhou B."/>
            <person name="Zhang Y."/>
            <person name="Chen Z."/>
            <person name="Xu S."/>
            <person name="Zhu R."/>
            <person name="Wang S."/>
            <person name="Zhang T."/>
            <person name="Zhao G."/>
        </authorList>
    </citation>
    <scope>NUCLEOTIDE SEQUENCE [LARGE SCALE GENOMIC DNA]</scope>
    <source>
        <strain evidence="2">cv. Xinhai21</strain>
        <tissue evidence="1">Leaf</tissue>
    </source>
</reference>
<proteinExistence type="predicted"/>
<sequence length="105" mass="11207">MVATNFNDDMVAATNATVWAVETGACVRAKPELLPCQLVDVLGSRLLVGAQDSRLACGAREQQNEAAAWADAAGRCVGWISRQGRWQQQRAGAGASATRLEECCR</sequence>
<gene>
    <name evidence="1" type="ORF">GOBAR_AA08642</name>
</gene>
<accession>A0A2P5Y8T2</accession>
<dbReference type="EMBL" id="KZ663527">
    <property type="protein sequence ID" value="PPS11997.1"/>
    <property type="molecule type" value="Genomic_DNA"/>
</dbReference>